<dbReference type="EMBL" id="CP127294">
    <property type="protein sequence ID" value="WIX80161.1"/>
    <property type="molecule type" value="Genomic_DNA"/>
</dbReference>
<dbReference type="Proteomes" id="UP001236014">
    <property type="component" value="Chromosome"/>
</dbReference>
<organism evidence="2 3">
    <name type="scientific">Amycolatopsis carbonis</name>
    <dbReference type="NCBI Taxonomy" id="715471"/>
    <lineage>
        <taxon>Bacteria</taxon>
        <taxon>Bacillati</taxon>
        <taxon>Actinomycetota</taxon>
        <taxon>Actinomycetes</taxon>
        <taxon>Pseudonocardiales</taxon>
        <taxon>Pseudonocardiaceae</taxon>
        <taxon>Amycolatopsis</taxon>
    </lineage>
</organism>
<name>A0A9Y2IJ07_9PSEU</name>
<evidence type="ECO:0000313" key="3">
    <source>
        <dbReference type="Proteomes" id="UP001236014"/>
    </source>
</evidence>
<dbReference type="KEGG" id="acab:QRX50_05055"/>
<sequence>MPAFRRLFRLSATHWIWYVFSPIVVIGGAYLYYRRYQRHRAAIRSFAAERGWSYTEREPDLVGRCYGRPFEWVTRGR</sequence>
<accession>A0A9Y2IJ07</accession>
<keyword evidence="3" id="KW-1185">Reference proteome</keyword>
<evidence type="ECO:0000313" key="2">
    <source>
        <dbReference type="EMBL" id="WIX80161.1"/>
    </source>
</evidence>
<keyword evidence="1" id="KW-0812">Transmembrane</keyword>
<keyword evidence="1" id="KW-1133">Transmembrane helix</keyword>
<feature type="transmembrane region" description="Helical" evidence="1">
    <location>
        <begin position="15"/>
        <end position="33"/>
    </location>
</feature>
<dbReference type="RefSeq" id="WP_285970800.1">
    <property type="nucleotide sequence ID" value="NZ_CP127294.1"/>
</dbReference>
<keyword evidence="1" id="KW-0472">Membrane</keyword>
<protein>
    <submittedName>
        <fullName evidence="2">Uncharacterized protein</fullName>
    </submittedName>
</protein>
<evidence type="ECO:0000256" key="1">
    <source>
        <dbReference type="SAM" id="Phobius"/>
    </source>
</evidence>
<dbReference type="AlphaFoldDB" id="A0A9Y2IJ07"/>
<proteinExistence type="predicted"/>
<gene>
    <name evidence="2" type="ORF">QRX50_05055</name>
</gene>
<reference evidence="2 3" key="1">
    <citation type="submission" date="2023-06" db="EMBL/GenBank/DDBJ databases">
        <authorList>
            <person name="Oyuntsetseg B."/>
            <person name="Kim S.B."/>
        </authorList>
    </citation>
    <scope>NUCLEOTIDE SEQUENCE [LARGE SCALE GENOMIC DNA]</scope>
    <source>
        <strain evidence="2 3">2-15</strain>
    </source>
</reference>